<dbReference type="EnsemblFungi" id="FOXG_17201T0">
    <property type="protein sequence ID" value="FOXG_17201P0"/>
    <property type="gene ID" value="FOXG_17201"/>
</dbReference>
<accession>A0A0D2YKG3</accession>
<name>A0A0D2YKG3_FUSOF</name>
<evidence type="ECO:0000313" key="3">
    <source>
        <dbReference type="Proteomes" id="UP000002489"/>
    </source>
</evidence>
<dbReference type="AlphaFoldDB" id="A0A0D2YKG3"/>
<evidence type="ECO:0000256" key="1">
    <source>
        <dbReference type="SAM" id="MobiDB-lite"/>
    </source>
</evidence>
<feature type="compositionally biased region" description="Polar residues" evidence="1">
    <location>
        <begin position="12"/>
        <end position="28"/>
    </location>
</feature>
<reference evidence="2" key="2">
    <citation type="submission" date="2025-08" db="UniProtKB">
        <authorList>
            <consortium name="EnsemblFungi"/>
        </authorList>
    </citation>
    <scope>IDENTIFICATION</scope>
    <source>
        <strain evidence="2">4287 / CBS 123668 / FGSC 9935 / NRRL 34936</strain>
    </source>
</reference>
<feature type="region of interest" description="Disordered" evidence="1">
    <location>
        <begin position="1"/>
        <end position="28"/>
    </location>
</feature>
<proteinExistence type="predicted"/>
<protein>
    <submittedName>
        <fullName evidence="2">Uncharacterized protein</fullName>
    </submittedName>
</protein>
<sequence>MASMDRSRRSHTSTLSQRQFPQGVPSITSHRTFRARQATQARAARRLVAFCGCSELLEGEARFLLFLPVTVLAEVDAGDCEAAEPSDASVAMMAVVVVVNWDKQGDFQCGPNVAGIGEDRKQFYLS</sequence>
<dbReference type="Proteomes" id="UP000002489">
    <property type="component" value="Unassembled WGS sequence"/>
</dbReference>
<reference evidence="3" key="1">
    <citation type="journal article" date="2012" name="Mol. Plant Microbe Interact.">
        <title>A highly conserved effector in Fusarium oxysporum is required for full virulence on Arabidopsis.</title>
        <authorList>
            <person name="Thatcher L.F."/>
            <person name="Gardiner D.M."/>
            <person name="Kazan K."/>
            <person name="Manners J."/>
        </authorList>
    </citation>
    <scope>NUCLEOTIDE SEQUENCE [LARGE SCALE GENOMIC DNA]</scope>
    <source>
        <strain evidence="3">Fo5176</strain>
    </source>
</reference>
<organism evidence="2 3">
    <name type="scientific">Fusarium oxysporum (strain Fo5176)</name>
    <name type="common">Fusarium vascular wilt</name>
    <dbReference type="NCBI Taxonomy" id="660025"/>
    <lineage>
        <taxon>Eukaryota</taxon>
        <taxon>Fungi</taxon>
        <taxon>Dikarya</taxon>
        <taxon>Ascomycota</taxon>
        <taxon>Pezizomycotina</taxon>
        <taxon>Sordariomycetes</taxon>
        <taxon>Hypocreomycetidae</taxon>
        <taxon>Hypocreales</taxon>
        <taxon>Nectriaceae</taxon>
        <taxon>Fusarium</taxon>
        <taxon>Fusarium oxysporum species complex</taxon>
    </lineage>
</organism>
<evidence type="ECO:0000313" key="2">
    <source>
        <dbReference type="EnsemblFungi" id="FOXG_17201P0"/>
    </source>
</evidence>